<organism evidence="1 2">
    <name type="scientific">Kibdelosporangium persicum</name>
    <dbReference type="NCBI Taxonomy" id="2698649"/>
    <lineage>
        <taxon>Bacteria</taxon>
        <taxon>Bacillati</taxon>
        <taxon>Actinomycetota</taxon>
        <taxon>Actinomycetes</taxon>
        <taxon>Pseudonocardiales</taxon>
        <taxon>Pseudonocardiaceae</taxon>
        <taxon>Kibdelosporangium</taxon>
    </lineage>
</organism>
<evidence type="ECO:0000313" key="1">
    <source>
        <dbReference type="EMBL" id="NRN64501.1"/>
    </source>
</evidence>
<evidence type="ECO:0000313" key="2">
    <source>
        <dbReference type="Proteomes" id="UP000763557"/>
    </source>
</evidence>
<reference evidence="1 2" key="1">
    <citation type="submission" date="2020-01" db="EMBL/GenBank/DDBJ databases">
        <title>Kibdelosporangium persica a novel Actinomycetes from a hot desert in Iran.</title>
        <authorList>
            <person name="Safaei N."/>
            <person name="Zaburannyi N."/>
            <person name="Mueller R."/>
            <person name="Wink J."/>
        </authorList>
    </citation>
    <scope>NUCLEOTIDE SEQUENCE [LARGE SCALE GENOMIC DNA]</scope>
    <source>
        <strain evidence="1 2">4NS15</strain>
    </source>
</reference>
<gene>
    <name evidence="1" type="ORF">GC106_17070</name>
</gene>
<accession>A0ABX2F0G9</accession>
<dbReference type="Proteomes" id="UP000763557">
    <property type="component" value="Unassembled WGS sequence"/>
</dbReference>
<comment type="caution">
    <text evidence="1">The sequence shown here is derived from an EMBL/GenBank/DDBJ whole genome shotgun (WGS) entry which is preliminary data.</text>
</comment>
<dbReference type="EMBL" id="JAAATY010000003">
    <property type="protein sequence ID" value="NRN64501.1"/>
    <property type="molecule type" value="Genomic_DNA"/>
</dbReference>
<dbReference type="CDD" id="cd06577">
    <property type="entry name" value="PASTA_pknB"/>
    <property type="match status" value="1"/>
</dbReference>
<name>A0ABX2F0G9_9PSEU</name>
<dbReference type="InterPro" id="IPR005543">
    <property type="entry name" value="PASTA_dom"/>
</dbReference>
<protein>
    <submittedName>
        <fullName evidence="1">PASTA domain-containing protein</fullName>
    </submittedName>
</protein>
<dbReference type="Gene3D" id="3.30.10.20">
    <property type="match status" value="1"/>
</dbReference>
<sequence length="75" mass="8288">MPNLVGGTLQQAQDRIQKLTGNPVFITRSHDASGKKRNQIADSNWKVCTQNIPAGTMFEHDTVIDFGTVKLEESC</sequence>
<proteinExistence type="predicted"/>
<keyword evidence="2" id="KW-1185">Reference proteome</keyword>